<keyword evidence="3" id="KW-0808">Transferase</keyword>
<dbReference type="GO" id="GO:0005634">
    <property type="term" value="C:nucleus"/>
    <property type="evidence" value="ECO:0007669"/>
    <property type="project" value="TreeGrafter"/>
</dbReference>
<dbReference type="InterPro" id="IPR008271">
    <property type="entry name" value="Ser/Thr_kinase_AS"/>
</dbReference>
<feature type="compositionally biased region" description="Polar residues" evidence="8">
    <location>
        <begin position="455"/>
        <end position="464"/>
    </location>
</feature>
<keyword evidence="2" id="KW-0723">Serine/threonine-protein kinase</keyword>
<dbReference type="PANTHER" id="PTHR24342:SF20">
    <property type="entry name" value="MYOSIN LIGHT CHAIN KINASE, SMOOTH MUSCLE"/>
    <property type="match status" value="1"/>
</dbReference>
<keyword evidence="4 7" id="KW-0547">Nucleotide-binding</keyword>
<dbReference type="OrthoDB" id="10260894at2759"/>
<feature type="region of interest" description="Disordered" evidence="8">
    <location>
        <begin position="866"/>
        <end position="900"/>
    </location>
</feature>
<evidence type="ECO:0000256" key="1">
    <source>
        <dbReference type="ARBA" id="ARBA00001946"/>
    </source>
</evidence>
<dbReference type="AlphaFoldDB" id="A0A7I8WMF7"/>
<name>A0A7I8WMF7_BURXY</name>
<dbReference type="InterPro" id="IPR000719">
    <property type="entry name" value="Prot_kinase_dom"/>
</dbReference>
<evidence type="ECO:0000256" key="3">
    <source>
        <dbReference type="ARBA" id="ARBA00022679"/>
    </source>
</evidence>
<evidence type="ECO:0000256" key="5">
    <source>
        <dbReference type="ARBA" id="ARBA00022777"/>
    </source>
</evidence>
<evidence type="ECO:0000313" key="11">
    <source>
        <dbReference type="Proteomes" id="UP000659654"/>
    </source>
</evidence>
<feature type="compositionally biased region" description="Polar residues" evidence="8">
    <location>
        <begin position="1070"/>
        <end position="1083"/>
    </location>
</feature>
<feature type="region of interest" description="Disordered" evidence="8">
    <location>
        <begin position="692"/>
        <end position="805"/>
    </location>
</feature>
<dbReference type="SMART" id="SM00220">
    <property type="entry name" value="S_TKc"/>
    <property type="match status" value="1"/>
</dbReference>
<keyword evidence="11" id="KW-1185">Reference proteome</keyword>
<dbReference type="EMBL" id="CAJFCV020000003">
    <property type="protein sequence ID" value="CAG9104213.1"/>
    <property type="molecule type" value="Genomic_DNA"/>
</dbReference>
<dbReference type="PANTHER" id="PTHR24342">
    <property type="entry name" value="SERINE/THREONINE-PROTEIN KINASE 17"/>
    <property type="match status" value="1"/>
</dbReference>
<feature type="compositionally biased region" description="Polar residues" evidence="8">
    <location>
        <begin position="700"/>
        <end position="712"/>
    </location>
</feature>
<evidence type="ECO:0000256" key="7">
    <source>
        <dbReference type="PROSITE-ProRule" id="PRU10141"/>
    </source>
</evidence>
<dbReference type="Gene3D" id="3.30.200.20">
    <property type="entry name" value="Phosphorylase Kinase, domain 1"/>
    <property type="match status" value="1"/>
</dbReference>
<dbReference type="PROSITE" id="PS00108">
    <property type="entry name" value="PROTEIN_KINASE_ST"/>
    <property type="match status" value="1"/>
</dbReference>
<evidence type="ECO:0000313" key="10">
    <source>
        <dbReference type="EMBL" id="CAD5219183.1"/>
    </source>
</evidence>
<reference evidence="10" key="1">
    <citation type="submission" date="2020-09" db="EMBL/GenBank/DDBJ databases">
        <authorList>
            <person name="Kikuchi T."/>
        </authorList>
    </citation>
    <scope>NUCLEOTIDE SEQUENCE</scope>
    <source>
        <strain evidence="10">Ka4C1</strain>
    </source>
</reference>
<dbReference type="Proteomes" id="UP000582659">
    <property type="component" value="Unassembled WGS sequence"/>
</dbReference>
<feature type="compositionally biased region" description="Polar residues" evidence="8">
    <location>
        <begin position="747"/>
        <end position="756"/>
    </location>
</feature>
<evidence type="ECO:0000256" key="8">
    <source>
        <dbReference type="SAM" id="MobiDB-lite"/>
    </source>
</evidence>
<feature type="compositionally biased region" description="Basic and acidic residues" evidence="8">
    <location>
        <begin position="759"/>
        <end position="774"/>
    </location>
</feature>
<feature type="binding site" evidence="7">
    <location>
        <position position="83"/>
    </location>
    <ligand>
        <name>ATP</name>
        <dbReference type="ChEBI" id="CHEBI:30616"/>
    </ligand>
</feature>
<comment type="cofactor">
    <cofactor evidence="1">
        <name>Mg(2+)</name>
        <dbReference type="ChEBI" id="CHEBI:18420"/>
    </cofactor>
</comment>
<feature type="domain" description="Protein kinase" evidence="9">
    <location>
        <begin position="54"/>
        <end position="311"/>
    </location>
</feature>
<keyword evidence="6 7" id="KW-0067">ATP-binding</keyword>
<dbReference type="GO" id="GO:0004674">
    <property type="term" value="F:protein serine/threonine kinase activity"/>
    <property type="evidence" value="ECO:0007669"/>
    <property type="project" value="UniProtKB-KW"/>
</dbReference>
<dbReference type="FunFam" id="1.10.510.10:FF:000571">
    <property type="entry name" value="Maternal embryonic leucine zipper kinase"/>
    <property type="match status" value="1"/>
</dbReference>
<accession>A0A7I8WMF7</accession>
<dbReference type="GO" id="GO:0005524">
    <property type="term" value="F:ATP binding"/>
    <property type="evidence" value="ECO:0007669"/>
    <property type="project" value="UniProtKB-UniRule"/>
</dbReference>
<dbReference type="Pfam" id="PF00069">
    <property type="entry name" value="Pkinase"/>
    <property type="match status" value="1"/>
</dbReference>
<evidence type="ECO:0000259" key="9">
    <source>
        <dbReference type="PROSITE" id="PS50011"/>
    </source>
</evidence>
<dbReference type="Proteomes" id="UP000659654">
    <property type="component" value="Unassembled WGS sequence"/>
</dbReference>
<evidence type="ECO:0000256" key="4">
    <source>
        <dbReference type="ARBA" id="ARBA00022741"/>
    </source>
</evidence>
<protein>
    <submittedName>
        <fullName evidence="10">(pine wood nematode) hypothetical protein</fullName>
    </submittedName>
</protein>
<evidence type="ECO:0000256" key="6">
    <source>
        <dbReference type="ARBA" id="ARBA00022840"/>
    </source>
</evidence>
<feature type="compositionally biased region" description="Basic and acidic residues" evidence="8">
    <location>
        <begin position="443"/>
        <end position="454"/>
    </location>
</feature>
<sequence>MVVLGNDCKMSAADQPADAIHVDEIDHFNDDWSPPFAFRDGVKIRTEQKLSDFYTVYEEIGEGKFGKVFRCVEKETGLTLAAKFIKLRKDADLAKVEKEVQIMTKMRHKCIAQIYDAFAGANNDVILIMEIVAGGELFDRVIEEYYVLTETAVALIMYQICEALAYIHSQNIIHLDLKPENIMCVSQSGNQVKLIDFGLAQYYDGSHDLLLMAGTPEFAAPEVIKYEPLDFHTDMWSVGVIAYILLSGESPFLGDNIAETYCNVEKGKYVFCEQFDENGISEEARDFIRKLLVMNKSERMLPHQCLQHSWIVKSLERSKEMSRRQSQQELEKRLNTQKLKSYVRKKQFRKAVFTVLFVNQAMRLMHTLKERRSEAGVKYVQNMLNAVQNQQEQDKKEISSLLKSSFKRKPTPVGENAPPKKEEDVVMKPTTSQETVGKLSVMDVDRSDSDHKDTLQISVVSTDNESSRPSSPKPAKRHREKGDKPKRVKSTSRKASSSEQAAKKPKQGSLGTGMATMLLKPPETTEPASVDVDMKSRSPSPKSPILERKLPKTVEEKAADVNKVAEIKVQGLEKKDEAKDVAKDGAKSKKESLLARLPFKEEVSSTKFELPIASAAVAKKEETKVAGNSTINKKEEPTVVAVPVTAVATKKEEAKDQTSTTKPFSLPVAAAAIKKDDFKPFSLPVAAAAPATKIEAKQPLSASKSTPLPTETTVKKPLSKTISAKDAESEGKSPKPKKKRVKPKETAVSSEATISTAKLDLKPAENRPENKLFESKSLLKPVELQKPKDEAKCKSEEPSGSKVGNLLKQLQKNQTSDAPMMMAVSSFVPVKVEPAKVLKIEEEKGEIKKDPAKVLSPELVSKTVSEKKVSVRKKKVHKTKEAGEPNKTEVESIKNESSEVKVQHKINVHSQQDTSHTGIATKKLVFNEKDKTLVNKSAVLTEQEKVIDSRDELELIRQRLRQGKERKEQIFVEKSEQTTAKLEIHSENGDLKSAKGFGEKKKVLKAKVKEDNHVEEVKVSGGEKLYALLGQKSAQNIPQPSVKPEVNGVKPSFSEQLAATLEAKKRQKEQQAASQSKRGSRSTFEFDENDDSLLRQQQDAFDFSLLKAKLEQRLAGNASDSMDEQAYLDNMQQKQEAIKSLRSRLTDTGNVQRAKKKWLSMEKSLYDEPI</sequence>
<dbReference type="PROSITE" id="PS00107">
    <property type="entry name" value="PROTEIN_KINASE_ATP"/>
    <property type="match status" value="1"/>
</dbReference>
<comment type="caution">
    <text evidence="10">The sequence shown here is derived from an EMBL/GenBank/DDBJ whole genome shotgun (WGS) entry which is preliminary data.</text>
</comment>
<feature type="compositionally biased region" description="Basic and acidic residues" evidence="8">
    <location>
        <begin position="783"/>
        <end position="799"/>
    </location>
</feature>
<proteinExistence type="predicted"/>
<dbReference type="PROSITE" id="PS50011">
    <property type="entry name" value="PROTEIN_KINASE_DOM"/>
    <property type="match status" value="1"/>
</dbReference>
<feature type="region of interest" description="Disordered" evidence="8">
    <location>
        <begin position="402"/>
        <end position="552"/>
    </location>
</feature>
<dbReference type="SUPFAM" id="SSF56112">
    <property type="entry name" value="Protein kinase-like (PK-like)"/>
    <property type="match status" value="1"/>
</dbReference>
<keyword evidence="5" id="KW-0418">Kinase</keyword>
<dbReference type="EMBL" id="CAJFDI010000003">
    <property type="protein sequence ID" value="CAD5219183.1"/>
    <property type="molecule type" value="Genomic_DNA"/>
</dbReference>
<dbReference type="GO" id="GO:0035556">
    <property type="term" value="P:intracellular signal transduction"/>
    <property type="evidence" value="ECO:0007669"/>
    <property type="project" value="TreeGrafter"/>
</dbReference>
<organism evidence="10 11">
    <name type="scientific">Bursaphelenchus xylophilus</name>
    <name type="common">Pinewood nematode worm</name>
    <name type="synonym">Aphelenchoides xylophilus</name>
    <dbReference type="NCBI Taxonomy" id="6326"/>
    <lineage>
        <taxon>Eukaryota</taxon>
        <taxon>Metazoa</taxon>
        <taxon>Ecdysozoa</taxon>
        <taxon>Nematoda</taxon>
        <taxon>Chromadorea</taxon>
        <taxon>Rhabditida</taxon>
        <taxon>Tylenchina</taxon>
        <taxon>Tylenchomorpha</taxon>
        <taxon>Aphelenchoidea</taxon>
        <taxon>Aphelenchoididae</taxon>
        <taxon>Bursaphelenchus</taxon>
    </lineage>
</organism>
<feature type="region of interest" description="Disordered" evidence="8">
    <location>
        <begin position="1061"/>
        <end position="1091"/>
    </location>
</feature>
<dbReference type="GO" id="GO:0043065">
    <property type="term" value="P:positive regulation of apoptotic process"/>
    <property type="evidence" value="ECO:0007669"/>
    <property type="project" value="TreeGrafter"/>
</dbReference>
<dbReference type="InterPro" id="IPR011009">
    <property type="entry name" value="Kinase-like_dom_sf"/>
</dbReference>
<gene>
    <name evidence="10" type="ORF">BXYJ_LOCUS5551</name>
</gene>
<feature type="compositionally biased region" description="Basic and acidic residues" evidence="8">
    <location>
        <begin position="879"/>
        <end position="900"/>
    </location>
</feature>
<feature type="compositionally biased region" description="Basic and acidic residues" evidence="8">
    <location>
        <begin position="723"/>
        <end position="733"/>
    </location>
</feature>
<evidence type="ECO:0000256" key="2">
    <source>
        <dbReference type="ARBA" id="ARBA00022527"/>
    </source>
</evidence>
<dbReference type="Gene3D" id="1.10.510.10">
    <property type="entry name" value="Transferase(Phosphotransferase) domain 1"/>
    <property type="match status" value="1"/>
</dbReference>
<dbReference type="InterPro" id="IPR017441">
    <property type="entry name" value="Protein_kinase_ATP_BS"/>
</dbReference>
<dbReference type="SMR" id="A0A7I8WMF7"/>